<name>A0A2C9UCU2_MANES</name>
<evidence type="ECO:0000256" key="1">
    <source>
        <dbReference type="ARBA" id="ARBA00004123"/>
    </source>
</evidence>
<comment type="caution">
    <text evidence="13">The sequence shown here is derived from an EMBL/GenBank/DDBJ whole genome shotgun (WGS) entry which is preliminary data.</text>
</comment>
<dbReference type="Gene3D" id="3.10.20.90">
    <property type="entry name" value="Phosphatidylinositol 3-kinase Catalytic Subunit, Chain A, domain 1"/>
    <property type="match status" value="1"/>
</dbReference>
<comment type="similarity">
    <text evidence="2 10">Belongs to the Aux/IAA family.</text>
</comment>
<dbReference type="PROSITE" id="PS51745">
    <property type="entry name" value="PB1"/>
    <property type="match status" value="1"/>
</dbReference>
<dbReference type="GO" id="GO:0009734">
    <property type="term" value="P:auxin-activated signaling pathway"/>
    <property type="evidence" value="ECO:0007669"/>
    <property type="project" value="UniProtKB-UniRule"/>
</dbReference>
<dbReference type="FunFam" id="3.10.20.90:FF:000078">
    <property type="entry name" value="Auxin-responsive protein"/>
    <property type="match status" value="1"/>
</dbReference>
<evidence type="ECO:0000259" key="12">
    <source>
        <dbReference type="PROSITE" id="PS51745"/>
    </source>
</evidence>
<organism evidence="13 14">
    <name type="scientific">Manihot esculenta</name>
    <name type="common">Cassava</name>
    <name type="synonym">Jatropha manihot</name>
    <dbReference type="NCBI Taxonomy" id="3983"/>
    <lineage>
        <taxon>Eukaryota</taxon>
        <taxon>Viridiplantae</taxon>
        <taxon>Streptophyta</taxon>
        <taxon>Embryophyta</taxon>
        <taxon>Tracheophyta</taxon>
        <taxon>Spermatophyta</taxon>
        <taxon>Magnoliopsida</taxon>
        <taxon>eudicotyledons</taxon>
        <taxon>Gunneridae</taxon>
        <taxon>Pentapetalae</taxon>
        <taxon>rosids</taxon>
        <taxon>fabids</taxon>
        <taxon>Malpighiales</taxon>
        <taxon>Euphorbiaceae</taxon>
        <taxon>Crotonoideae</taxon>
        <taxon>Manihoteae</taxon>
        <taxon>Manihot</taxon>
    </lineage>
</organism>
<keyword evidence="14" id="KW-1185">Reference proteome</keyword>
<dbReference type="OrthoDB" id="1926344at2759"/>
<feature type="region of interest" description="Disordered" evidence="11">
    <location>
        <begin position="16"/>
        <end position="70"/>
    </location>
</feature>
<keyword evidence="5 10" id="KW-0805">Transcription regulation</keyword>
<evidence type="ECO:0000256" key="8">
    <source>
        <dbReference type="ARBA" id="ARBA00023294"/>
    </source>
</evidence>
<dbReference type="SUPFAM" id="SSF54277">
    <property type="entry name" value="CAD &amp; PB1 domains"/>
    <property type="match status" value="1"/>
</dbReference>
<protein>
    <recommendedName>
        <fullName evidence="10">Auxin-responsive protein</fullName>
    </recommendedName>
</protein>
<sequence length="193" mass="21637">MEGGVVYENDLNLKATELTLGLPGTERNQEQAVSCARNNKRPLPESRDQDAKSDVPRADPDTPPAPKALIVGWPPIRSYRKNSLQQPKQTEAESSGMYVKVSMDGAPYLRKIDLTVYKGYPELLKALENMFKFTIGEYSEREGYKGSEYAPTYEDKDGDWMLVGDVPWEMFMSSCKRLRIMKGSEARGLGCGV</sequence>
<evidence type="ECO:0000256" key="6">
    <source>
        <dbReference type="ARBA" id="ARBA00023163"/>
    </source>
</evidence>
<evidence type="ECO:0000313" key="14">
    <source>
        <dbReference type="Proteomes" id="UP000091857"/>
    </source>
</evidence>
<comment type="subcellular location">
    <subcellularLocation>
        <location evidence="1 10">Nucleus</location>
    </subcellularLocation>
</comment>
<comment type="subunit">
    <text evidence="3 10">Homodimers and heterodimers.</text>
</comment>
<evidence type="ECO:0000256" key="7">
    <source>
        <dbReference type="ARBA" id="ARBA00023242"/>
    </source>
</evidence>
<evidence type="ECO:0000256" key="5">
    <source>
        <dbReference type="ARBA" id="ARBA00023015"/>
    </source>
</evidence>
<reference evidence="14" key="1">
    <citation type="journal article" date="2016" name="Nat. Biotechnol.">
        <title>Sequencing wild and cultivated cassava and related species reveals extensive interspecific hybridization and genetic diversity.</title>
        <authorList>
            <person name="Bredeson J.V."/>
            <person name="Lyons J.B."/>
            <person name="Prochnik S.E."/>
            <person name="Wu G.A."/>
            <person name="Ha C.M."/>
            <person name="Edsinger-Gonzales E."/>
            <person name="Grimwood J."/>
            <person name="Schmutz J."/>
            <person name="Rabbi I.Y."/>
            <person name="Egesi C."/>
            <person name="Nauluvula P."/>
            <person name="Lebot V."/>
            <person name="Ndunguru J."/>
            <person name="Mkamilo G."/>
            <person name="Bart R.S."/>
            <person name="Setter T.L."/>
            <person name="Gleadow R.M."/>
            <person name="Kulakow P."/>
            <person name="Ferguson M.E."/>
            <person name="Rounsley S."/>
            <person name="Rokhsar D.S."/>
        </authorList>
    </citation>
    <scope>NUCLEOTIDE SEQUENCE [LARGE SCALE GENOMIC DNA]</scope>
    <source>
        <strain evidence="14">cv. AM560-2</strain>
    </source>
</reference>
<dbReference type="GO" id="GO:0006355">
    <property type="term" value="P:regulation of DNA-templated transcription"/>
    <property type="evidence" value="ECO:0007669"/>
    <property type="project" value="InterPro"/>
</dbReference>
<evidence type="ECO:0000256" key="2">
    <source>
        <dbReference type="ARBA" id="ARBA00006728"/>
    </source>
</evidence>
<evidence type="ECO:0000256" key="4">
    <source>
        <dbReference type="ARBA" id="ARBA00022491"/>
    </source>
</evidence>
<dbReference type="STRING" id="3983.A0A2C9UCU2"/>
<keyword evidence="4 10" id="KW-0678">Repressor</keyword>
<keyword evidence="8 10" id="KW-0927">Auxin signaling pathway</keyword>
<dbReference type="InterPro" id="IPR003311">
    <property type="entry name" value="AUX_IAA"/>
</dbReference>
<dbReference type="InterPro" id="IPR053793">
    <property type="entry name" value="PB1-like"/>
</dbReference>
<dbReference type="Proteomes" id="UP000091857">
    <property type="component" value="Chromosome 15"/>
</dbReference>
<keyword evidence="6 10" id="KW-0804">Transcription</keyword>
<dbReference type="AlphaFoldDB" id="A0A2C9UCU2"/>
<accession>A0A2C9UCU2</accession>
<dbReference type="PANTHER" id="PTHR31734:SF212">
    <property type="entry name" value="AUXIN-RESPONSIVE PROTEIN"/>
    <property type="match status" value="1"/>
</dbReference>
<evidence type="ECO:0000256" key="9">
    <source>
        <dbReference type="ARBA" id="ARBA00025283"/>
    </source>
</evidence>
<evidence type="ECO:0000256" key="10">
    <source>
        <dbReference type="RuleBase" id="RU004549"/>
    </source>
</evidence>
<dbReference type="Gramene" id="Manes.15G036100.1.v8.1">
    <property type="protein sequence ID" value="Manes.15G036100.1.v8.1.CDS"/>
    <property type="gene ID" value="Manes.15G036100.v8.1"/>
</dbReference>
<evidence type="ECO:0000313" key="13">
    <source>
        <dbReference type="EMBL" id="OAY28040.1"/>
    </source>
</evidence>
<dbReference type="EMBL" id="CM004401">
    <property type="protein sequence ID" value="OAY28040.1"/>
    <property type="molecule type" value="Genomic_DNA"/>
</dbReference>
<evidence type="ECO:0000256" key="11">
    <source>
        <dbReference type="SAM" id="MobiDB-lite"/>
    </source>
</evidence>
<proteinExistence type="inferred from homology"/>
<dbReference type="Pfam" id="PF02309">
    <property type="entry name" value="AUX_IAA"/>
    <property type="match status" value="1"/>
</dbReference>
<dbReference type="PANTHER" id="PTHR31734">
    <property type="entry name" value="AUXIN-RESPONSIVE PROTEIN IAA17"/>
    <property type="match status" value="1"/>
</dbReference>
<keyword evidence="7 10" id="KW-0539">Nucleus</keyword>
<feature type="compositionally biased region" description="Basic and acidic residues" evidence="11">
    <location>
        <begin position="42"/>
        <end position="60"/>
    </location>
</feature>
<dbReference type="GO" id="GO:0005634">
    <property type="term" value="C:nucleus"/>
    <property type="evidence" value="ECO:0007669"/>
    <property type="project" value="UniProtKB-SubCell"/>
</dbReference>
<comment type="function">
    <text evidence="9">Aux/IAA proteins are short-lived transcriptional factors that function as repressors of early auxin response genes at low auxin concentrations. Repression is thought to result from the interaction with auxin response factors (ARFs), proteins that bind to the auxin-responsive promoter element (AuxRE). Formation of heterodimers with ARF proteins may alter their ability to modulate early auxin response genes expression.</text>
</comment>
<gene>
    <name evidence="13" type="ORF">MANES_15G036100v8</name>
</gene>
<evidence type="ECO:0000256" key="3">
    <source>
        <dbReference type="ARBA" id="ARBA00011726"/>
    </source>
</evidence>
<dbReference type="OMA" id="MECVLAH"/>
<dbReference type="InterPro" id="IPR033389">
    <property type="entry name" value="AUX/IAA_dom"/>
</dbReference>
<feature type="domain" description="PB1" evidence="12">
    <location>
        <begin position="96"/>
        <end position="183"/>
    </location>
</feature>